<evidence type="ECO:0000256" key="6">
    <source>
        <dbReference type="ARBA" id="ARBA00023136"/>
    </source>
</evidence>
<accession>A0A8J6EFA4</accession>
<evidence type="ECO:0000313" key="9">
    <source>
        <dbReference type="Proteomes" id="UP000770717"/>
    </source>
</evidence>
<comment type="similarity">
    <text evidence="2 7">Belongs to the XK family.</text>
</comment>
<feature type="transmembrane region" description="Helical" evidence="7">
    <location>
        <begin position="179"/>
        <end position="197"/>
    </location>
</feature>
<feature type="transmembrane region" description="Helical" evidence="7">
    <location>
        <begin position="238"/>
        <end position="259"/>
    </location>
</feature>
<dbReference type="PANTHER" id="PTHR16024">
    <property type="entry name" value="XK-RELATED PROTEIN"/>
    <property type="match status" value="1"/>
</dbReference>
<organism evidence="8 9">
    <name type="scientific">Eleutherodactylus coqui</name>
    <name type="common">Puerto Rican coqui</name>
    <dbReference type="NCBI Taxonomy" id="57060"/>
    <lineage>
        <taxon>Eukaryota</taxon>
        <taxon>Metazoa</taxon>
        <taxon>Chordata</taxon>
        <taxon>Craniata</taxon>
        <taxon>Vertebrata</taxon>
        <taxon>Euteleostomi</taxon>
        <taxon>Amphibia</taxon>
        <taxon>Batrachia</taxon>
        <taxon>Anura</taxon>
        <taxon>Neobatrachia</taxon>
        <taxon>Hyloidea</taxon>
        <taxon>Eleutherodactylidae</taxon>
        <taxon>Eleutherodactylinae</taxon>
        <taxon>Eleutherodactylus</taxon>
        <taxon>Eleutherodactylus</taxon>
    </lineage>
</organism>
<gene>
    <name evidence="8" type="ORF">GDO78_013747</name>
</gene>
<dbReference type="PANTHER" id="PTHR16024:SF15">
    <property type="entry name" value="XK-RELATED PROTEIN 5"/>
    <property type="match status" value="1"/>
</dbReference>
<evidence type="ECO:0000256" key="7">
    <source>
        <dbReference type="RuleBase" id="RU910716"/>
    </source>
</evidence>
<protein>
    <recommendedName>
        <fullName evidence="7">XK-related protein</fullName>
    </recommendedName>
</protein>
<feature type="transmembrane region" description="Helical" evidence="7">
    <location>
        <begin position="113"/>
        <end position="133"/>
    </location>
</feature>
<evidence type="ECO:0000313" key="8">
    <source>
        <dbReference type="EMBL" id="KAG9468102.1"/>
    </source>
</evidence>
<dbReference type="InterPro" id="IPR050895">
    <property type="entry name" value="XK-related_scramblase"/>
</dbReference>
<keyword evidence="5 7" id="KW-1133">Transmembrane helix</keyword>
<name>A0A8J6EFA4_ELECQ</name>
<feature type="transmembrane region" description="Helical" evidence="7">
    <location>
        <begin position="209"/>
        <end position="226"/>
    </location>
</feature>
<evidence type="ECO:0000256" key="2">
    <source>
        <dbReference type="ARBA" id="ARBA00008789"/>
    </source>
</evidence>
<evidence type="ECO:0000256" key="3">
    <source>
        <dbReference type="ARBA" id="ARBA00022475"/>
    </source>
</evidence>
<dbReference type="Proteomes" id="UP000770717">
    <property type="component" value="Unassembled WGS sequence"/>
</dbReference>
<comment type="subcellular location">
    <subcellularLocation>
        <location evidence="1">Cell membrane</location>
        <topology evidence="1">Multi-pass membrane protein</topology>
    </subcellularLocation>
    <subcellularLocation>
        <location evidence="7">Membrane</location>
        <topology evidence="7">Multi-pass membrane protein</topology>
    </subcellularLocation>
</comment>
<keyword evidence="3" id="KW-1003">Cell membrane</keyword>
<dbReference type="EMBL" id="WNTK01001045">
    <property type="protein sequence ID" value="KAG9468102.1"/>
    <property type="molecule type" value="Genomic_DNA"/>
</dbReference>
<dbReference type="GO" id="GO:0005886">
    <property type="term" value="C:plasma membrane"/>
    <property type="evidence" value="ECO:0007669"/>
    <property type="project" value="UniProtKB-SubCell"/>
</dbReference>
<keyword evidence="6 7" id="KW-0472">Membrane</keyword>
<comment type="caution">
    <text evidence="8">The sequence shown here is derived from an EMBL/GenBank/DDBJ whole genome shotgun (WGS) entry which is preliminary data.</text>
</comment>
<evidence type="ECO:0000256" key="1">
    <source>
        <dbReference type="ARBA" id="ARBA00004651"/>
    </source>
</evidence>
<feature type="transmembrane region" description="Helical" evidence="7">
    <location>
        <begin position="139"/>
        <end position="158"/>
    </location>
</feature>
<reference evidence="8" key="1">
    <citation type="thesis" date="2020" institute="ProQuest LLC" country="789 East Eisenhower Parkway, Ann Arbor, MI, USA">
        <title>Comparative Genomics and Chromosome Evolution.</title>
        <authorList>
            <person name="Mudd A.B."/>
        </authorList>
    </citation>
    <scope>NUCLEOTIDE SEQUENCE</scope>
    <source>
        <strain evidence="8">HN-11 Male</strain>
        <tissue evidence="8">Kidney and liver</tissue>
    </source>
</reference>
<evidence type="ECO:0000256" key="5">
    <source>
        <dbReference type="ARBA" id="ARBA00022989"/>
    </source>
</evidence>
<keyword evidence="4 7" id="KW-0812">Transmembrane</keyword>
<evidence type="ECO:0000256" key="4">
    <source>
        <dbReference type="ARBA" id="ARBA00022692"/>
    </source>
</evidence>
<dbReference type="InterPro" id="IPR018629">
    <property type="entry name" value="XK-rel"/>
</dbReference>
<dbReference type="Pfam" id="PF09815">
    <property type="entry name" value="XK-related"/>
    <property type="match status" value="1"/>
</dbReference>
<keyword evidence="9" id="KW-1185">Reference proteome</keyword>
<sequence length="630" mass="69996">MTAQFLWAGWTLGLLLPGCLIQALSFVWFRADGYQQCFTLGLTHLLQLGILKRHVDSLRLALRRKSKSANEEQDLVMKQGDLSLLRLIEVLLQALPQLLLQTYLYMTLDRADIYAVSSALLCLLSLSWALVSFSHFLCLLRPGHLCLPWASVLCQLLWRMGMIGTRVMALVVFARVYHFWVFAVGGAHWLVMSFWLVAQQTDVISTPCYWRLFNILLGAVYVFCFINVRDGPSRYRVAIFYVIMLLENCILLLLATDFLQGAVWSNVKLSVAVMSGFLIGCAALVIYYTLLHPKSTEISQSFKKSGSGGCGMEDELAYSFKWWNKPSQKEAADDDVFPKEDFSPKMTEQEMVDQEDLPWKKVAEKHHRLLLLKLAMKTGNLSKINAAFGDGGIGDLFSFQGAVDVQHPLVKNNSVSEGQRKSWSSGKTPVDVGQGFEHGLQEPTTYASLRDSLGKDGIVHNVLSPSQVAATCSPSNGMIGSGTLYFSAHTDGVIQAGNGTICIVEVPKKKAAVKDFEPIENEDLPVMSVSPIPSLATNRNFHRSMEEDVGSLCEECEMTIDDSGITASSGTRGYHLLSTQVLPPSIKGRLIQEEQPCFTSTPKPQAISVDVGPREEMKARRRLEHLISRT</sequence>
<dbReference type="OrthoDB" id="6348184at2759"/>
<proteinExistence type="inferred from homology"/>
<dbReference type="AlphaFoldDB" id="A0A8J6EFA4"/>
<feature type="transmembrane region" description="Helical" evidence="7">
    <location>
        <begin position="271"/>
        <end position="291"/>
    </location>
</feature>